<dbReference type="RefSeq" id="WP_116422026.1">
    <property type="nucleotide sequence ID" value="NZ_JAOAJA010000017.1"/>
</dbReference>
<gene>
    <name evidence="1" type="ORF">CGL51_13140</name>
    <name evidence="2" type="ORF">CGL52_13360</name>
</gene>
<accession>A0A371QXE6</accession>
<keyword evidence="2" id="KW-0808">Transferase</keyword>
<dbReference type="EMBL" id="NMUF01000063">
    <property type="protein sequence ID" value="RFA95095.1"/>
    <property type="molecule type" value="Genomic_DNA"/>
</dbReference>
<dbReference type="InterPro" id="IPR036511">
    <property type="entry name" value="TGT-like_sf"/>
</dbReference>
<dbReference type="GO" id="GO:0016740">
    <property type="term" value="F:transferase activity"/>
    <property type="evidence" value="ECO:0007669"/>
    <property type="project" value="UniProtKB-KW"/>
</dbReference>
<evidence type="ECO:0000313" key="2">
    <source>
        <dbReference type="EMBL" id="RFA95095.1"/>
    </source>
</evidence>
<dbReference type="Gene3D" id="3.20.20.105">
    <property type="entry name" value="Queuine tRNA-ribosyltransferase-like"/>
    <property type="match status" value="1"/>
</dbReference>
<dbReference type="Proteomes" id="UP000257123">
    <property type="component" value="Unassembled WGS sequence"/>
</dbReference>
<organism evidence="2 3">
    <name type="scientific">Pyrobaculum aerophilum</name>
    <dbReference type="NCBI Taxonomy" id="13773"/>
    <lineage>
        <taxon>Archaea</taxon>
        <taxon>Thermoproteota</taxon>
        <taxon>Thermoprotei</taxon>
        <taxon>Thermoproteales</taxon>
        <taxon>Thermoproteaceae</taxon>
        <taxon>Pyrobaculum</taxon>
    </lineage>
</organism>
<evidence type="ECO:0000313" key="4">
    <source>
        <dbReference type="Proteomes" id="UP000257123"/>
    </source>
</evidence>
<comment type="caution">
    <text evidence="2">The sequence shown here is derived from an EMBL/GenBank/DDBJ whole genome shotgun (WGS) entry which is preliminary data.</text>
</comment>
<protein>
    <submittedName>
        <fullName evidence="2">tRNA-ribosyltransferase</fullName>
    </submittedName>
</protein>
<name>A0A371QXE6_9CREN</name>
<dbReference type="EMBL" id="NMUE01000065">
    <property type="protein sequence ID" value="RFA93302.1"/>
    <property type="molecule type" value="Genomic_DNA"/>
</dbReference>
<proteinExistence type="predicted"/>
<evidence type="ECO:0000313" key="3">
    <source>
        <dbReference type="Proteomes" id="UP000256877"/>
    </source>
</evidence>
<dbReference type="GO" id="GO:0006400">
    <property type="term" value="P:tRNA modification"/>
    <property type="evidence" value="ECO:0007669"/>
    <property type="project" value="InterPro"/>
</dbReference>
<evidence type="ECO:0000313" key="1">
    <source>
        <dbReference type="EMBL" id="RFA93302.1"/>
    </source>
</evidence>
<dbReference type="Proteomes" id="UP000256877">
    <property type="component" value="Unassembled WGS sequence"/>
</dbReference>
<sequence>MKVVLGTPLNAVPRPWLYFHVPAVMVNALEVKRDPRSALGFEGELWIDSGGYQILKKGLTVDVDKIAEIYRRVDAQLYFSLDVPPSPSDPLEVAEKKFEKSYKNWERLRRALGDIVVPVLHVYREEGLFLKYLRKYSDAPALAIGGAVPYVLITRGVPRGSRELALRLMSIARREFKGPIHVLGMGSPSVTPILHAMGIQSTDSATWRLKAAYGKVILPGGGERHVTSRAVSFGKAKPKDGELEELYRFLMETGFPALDGFYERIRTSFEYRALVNAWVVVKSWSQTPRAPAFRKLYLQVAAARR</sequence>
<dbReference type="AlphaFoldDB" id="A0A371QXE6"/>
<dbReference type="OrthoDB" id="6871at2157"/>
<reference evidence="3 4" key="1">
    <citation type="submission" date="2017-07" db="EMBL/GenBank/DDBJ databases">
        <title>Draft genome sequence of aerobic hyperthermophilic archaea, Pyrobaculum aerophilum YKB31 and YKB32.</title>
        <authorList>
            <person name="Mochizuki T."/>
            <person name="Berliner A.J."/>
            <person name="Yoshida-Takashima Y."/>
            <person name="Takaki Y."/>
            <person name="Nunoura T."/>
            <person name="Takai K."/>
        </authorList>
    </citation>
    <scope>NUCLEOTIDE SEQUENCE [LARGE SCALE GENOMIC DNA]</scope>
    <source>
        <strain evidence="1 4">YKB31</strain>
        <strain evidence="2 3">YKB32</strain>
    </source>
</reference>
<dbReference type="SUPFAM" id="SSF51713">
    <property type="entry name" value="tRNA-guanine transglycosylase"/>
    <property type="match status" value="1"/>
</dbReference>